<protein>
    <submittedName>
        <fullName evidence="2">Lipoprotein</fullName>
    </submittedName>
</protein>
<feature type="chain" id="PRO_5001581749" evidence="1">
    <location>
        <begin position="19"/>
        <end position="740"/>
    </location>
</feature>
<reference evidence="2 3" key="1">
    <citation type="submission" date="2013-04" db="EMBL/GenBank/DDBJ databases">
        <authorList>
            <person name="Lin L."/>
            <person name="Zeng Z."/>
            <person name="Xie J."/>
            <person name="Luo L."/>
            <person name="Yang Z."/>
            <person name="Liang W."/>
            <person name="Lin H."/>
            <person name="Dong C."/>
            <person name="Sun Y."/>
        </authorList>
    </citation>
    <scope>NUCLEOTIDE SEQUENCE [LARGE SCALE GENOMIC DNA]</scope>
    <source>
        <strain evidence="2 3">CQ-W70</strain>
    </source>
</reference>
<sequence length="740" mass="86539">MRKKIISLLPVCTLPALAISCNIRNDRSRFEYIKSFNNPSYINSSITNKNKFIETDHDSLLSAPLIRWKTSGKAKFDNINKKFFSVTNKYLHFELAKKITITLLNGKIVEYDKDSIAPYSKLSDKGIVRVASNEAGNINNPLFIEHLKNAKKVEFTLKDNVYFVDKKGDKTDFLVKNGHFWNSYNYKNNFAELQGITADYDIAKIDKDSPLTFINSKTDKSKLDLFVTKVLTNNMLFSPLYSQEINESNALFASPYVLNTYGIDKAVYLKNNFYANESFANDDRALKKIILKFNPVPIDEPTYRLQSYNAYRQNLISEASYNLFNDAQKEDIENNPKIYGLSFAFSNKSNSNVNKYFYNQNINQDLEANDAFSKLVLNVYKKDLSSKSFVNFYSPRTLTFFNIINNLLNQYIATKVLGNNTYWNSFMSQSLYFDTNHNEDDSLFTLINDINRIRFSYYDNDNFNTNIIELSDFLNNKADLISDSYQKDKILDINEQLKTRNWQMFKNIMKNLLDKFYSENKDLSGQEIKWTIPVFSPKTLRIDNYYKKLVMFINMLDSRLKPSYKYVDKNSKNYIYSYNSYELVNNTFAENLVALMNLDNSSILTNIAVLKHNYENKSSKPHYYEDIMKIDSVINQTINKNWSSIVLNDKNANNLNSILKTYSLNFKDFKSKFIEAINSKFNKTEQFSLLRSIDDLLLIRQNETNYLFINDYEKIIVQYFYTKPLNDSGFTYYQDITVFN</sequence>
<organism evidence="2 3">
    <name type="scientific">Mycoplasmopsis bovis CQ-W70</name>
    <dbReference type="NCBI Taxonomy" id="1316930"/>
    <lineage>
        <taxon>Bacteria</taxon>
        <taxon>Bacillati</taxon>
        <taxon>Mycoplasmatota</taxon>
        <taxon>Mycoplasmoidales</taxon>
        <taxon>Metamycoplasmataceae</taxon>
        <taxon>Mycoplasmopsis</taxon>
    </lineage>
</organism>
<evidence type="ECO:0000313" key="3">
    <source>
        <dbReference type="Proteomes" id="UP000027182"/>
    </source>
</evidence>
<feature type="signal peptide" evidence="1">
    <location>
        <begin position="1"/>
        <end position="18"/>
    </location>
</feature>
<dbReference type="NCBIfam" id="NF045850">
    <property type="entry name" value="ABC_Mplas_LP"/>
    <property type="match status" value="2"/>
</dbReference>
<keyword evidence="1" id="KW-0732">Signal</keyword>
<keyword evidence="2" id="KW-0449">Lipoprotein</keyword>
<name>A0A059Y8S3_MYCBV</name>
<dbReference type="PATRIC" id="fig|1316930.3.peg.520"/>
<dbReference type="HOGENOM" id="CLU_374995_0_0_14"/>
<dbReference type="KEGG" id="mbq:K668_02540"/>
<dbReference type="RefSeq" id="WP_013954880.1">
    <property type="nucleotide sequence ID" value="NZ_CP005933.1"/>
</dbReference>
<dbReference type="Proteomes" id="UP000027182">
    <property type="component" value="Chromosome"/>
</dbReference>
<proteinExistence type="predicted"/>
<evidence type="ECO:0000256" key="1">
    <source>
        <dbReference type="SAM" id="SignalP"/>
    </source>
</evidence>
<evidence type="ECO:0000313" key="2">
    <source>
        <dbReference type="EMBL" id="AIA34086.1"/>
    </source>
</evidence>
<dbReference type="AlphaFoldDB" id="A0A059Y8S3"/>
<accession>A0A059Y8S3</accession>
<dbReference type="EMBL" id="CP005933">
    <property type="protein sequence ID" value="AIA34086.1"/>
    <property type="molecule type" value="Genomic_DNA"/>
</dbReference>
<gene>
    <name evidence="2" type="ORF">K668_02540</name>
</gene>
<dbReference type="PROSITE" id="PS51257">
    <property type="entry name" value="PROKAR_LIPOPROTEIN"/>
    <property type="match status" value="1"/>
</dbReference>